<dbReference type="EMBL" id="JBHTMP010000008">
    <property type="protein sequence ID" value="MFD1320919.1"/>
    <property type="molecule type" value="Genomic_DNA"/>
</dbReference>
<organism evidence="3 4">
    <name type="scientific">Micromonospora sonneratiae</name>
    <dbReference type="NCBI Taxonomy" id="1184706"/>
    <lineage>
        <taxon>Bacteria</taxon>
        <taxon>Bacillati</taxon>
        <taxon>Actinomycetota</taxon>
        <taxon>Actinomycetes</taxon>
        <taxon>Micromonosporales</taxon>
        <taxon>Micromonosporaceae</taxon>
        <taxon>Micromonospora</taxon>
    </lineage>
</organism>
<protein>
    <recommendedName>
        <fullName evidence="5">Capsular polysaccharide biosynthesis protein</fullName>
    </recommendedName>
</protein>
<feature type="transmembrane region" description="Helical" evidence="2">
    <location>
        <begin position="7"/>
        <end position="30"/>
    </location>
</feature>
<sequence>MRFARTITGILLLTIGLPGLLVGGALWMVLQHRDASGTFSASLEKVNTPGHAVVVPDLDALLDRDIPFIATGKTRLRIAVRHDEGPAFIGLAPAAEVAGYLAQVPYVTVDRVAVTKGPLPVRLKPAMPVQASLPGPGTTQLPGPRLAAPLAQSFWHSEGYGMLDLNPADVRGRQLSLVIMRTDAEAGIKADVRAEVGAGWLDPTAWGLLAGGVVLSLLGVASLVWPVRPREVIFVVEPSQVPVLAARVGVSSLNDLGRPGKQRTDEPVSADSDPTPVEQPAERPVEQPADSGPVAGAAASSSVDGSGPVDQSVSEDVESGSEPVDRAVPAWPVESLETVPSRLVRSADLVAPSRPATLADLAPSHLAVDDPSHGGRPPVTLALTWPAPLPGQAGLVVPSRSGREAIGRATVNRPRGCKAAGGAGASETMVPRAASGENMPARQGTVVDAPPDETDDAGPANEVGNALSESMADATRRRNSAKWDAATGA</sequence>
<gene>
    <name evidence="3" type="ORF">ACFQ4H_07445</name>
</gene>
<keyword evidence="2" id="KW-1133">Transmembrane helix</keyword>
<keyword evidence="2" id="KW-0812">Transmembrane</keyword>
<proteinExistence type="predicted"/>
<evidence type="ECO:0000256" key="2">
    <source>
        <dbReference type="SAM" id="Phobius"/>
    </source>
</evidence>
<name>A0ABW3Y8Y9_9ACTN</name>
<dbReference type="Proteomes" id="UP001597260">
    <property type="component" value="Unassembled WGS sequence"/>
</dbReference>
<comment type="caution">
    <text evidence="3">The sequence shown here is derived from an EMBL/GenBank/DDBJ whole genome shotgun (WGS) entry which is preliminary data.</text>
</comment>
<feature type="region of interest" description="Disordered" evidence="1">
    <location>
        <begin position="406"/>
        <end position="489"/>
    </location>
</feature>
<evidence type="ECO:0008006" key="5">
    <source>
        <dbReference type="Google" id="ProtNLM"/>
    </source>
</evidence>
<keyword evidence="4" id="KW-1185">Reference proteome</keyword>
<reference evidence="4" key="1">
    <citation type="journal article" date="2019" name="Int. J. Syst. Evol. Microbiol.">
        <title>The Global Catalogue of Microorganisms (GCM) 10K type strain sequencing project: providing services to taxonomists for standard genome sequencing and annotation.</title>
        <authorList>
            <consortium name="The Broad Institute Genomics Platform"/>
            <consortium name="The Broad Institute Genome Sequencing Center for Infectious Disease"/>
            <person name="Wu L."/>
            <person name="Ma J."/>
        </authorList>
    </citation>
    <scope>NUCLEOTIDE SEQUENCE [LARGE SCALE GENOMIC DNA]</scope>
    <source>
        <strain evidence="4">JCM 31037</strain>
    </source>
</reference>
<evidence type="ECO:0000313" key="3">
    <source>
        <dbReference type="EMBL" id="MFD1320919.1"/>
    </source>
</evidence>
<evidence type="ECO:0000313" key="4">
    <source>
        <dbReference type="Proteomes" id="UP001597260"/>
    </source>
</evidence>
<feature type="region of interest" description="Disordered" evidence="1">
    <location>
        <begin position="254"/>
        <end position="329"/>
    </location>
</feature>
<feature type="compositionally biased region" description="Low complexity" evidence="1">
    <location>
        <begin position="288"/>
        <end position="312"/>
    </location>
</feature>
<dbReference type="RefSeq" id="WP_377568403.1">
    <property type="nucleotide sequence ID" value="NZ_JBHTMP010000008.1"/>
</dbReference>
<evidence type="ECO:0000256" key="1">
    <source>
        <dbReference type="SAM" id="MobiDB-lite"/>
    </source>
</evidence>
<keyword evidence="2" id="KW-0472">Membrane</keyword>
<accession>A0ABW3Y8Y9</accession>